<evidence type="ECO:0000256" key="1">
    <source>
        <dbReference type="ARBA" id="ARBA00001933"/>
    </source>
</evidence>
<evidence type="ECO:0000259" key="3">
    <source>
        <dbReference type="Pfam" id="PF00266"/>
    </source>
</evidence>
<keyword evidence="2" id="KW-0663">Pyridoxal phosphate</keyword>
<dbReference type="InterPro" id="IPR015421">
    <property type="entry name" value="PyrdxlP-dep_Trfase_major"/>
</dbReference>
<dbReference type="PANTHER" id="PTHR43586:SF8">
    <property type="entry name" value="CYSTEINE DESULFURASE 1, CHLOROPLASTIC"/>
    <property type="match status" value="1"/>
</dbReference>
<gene>
    <name evidence="4" type="ORF">V2E26_02350</name>
</gene>
<dbReference type="PANTHER" id="PTHR43586">
    <property type="entry name" value="CYSTEINE DESULFURASE"/>
    <property type="match status" value="1"/>
</dbReference>
<name>A0ABZ2AKG7_9BACT</name>
<dbReference type="InterPro" id="IPR015422">
    <property type="entry name" value="PyrdxlP-dep_Trfase_small"/>
</dbReference>
<reference evidence="4" key="1">
    <citation type="submission" date="2024-01" db="EMBL/GenBank/DDBJ databases">
        <title>Complete genome sequence of Mycoplasma gateae strain 3700.</title>
        <authorList>
            <person name="Spergser J."/>
        </authorList>
    </citation>
    <scope>NUCLEOTIDE SEQUENCE [LARGE SCALE GENOMIC DNA]</scope>
    <source>
        <strain evidence="4">3700</strain>
    </source>
</reference>
<sequence>MNISDRKKIFPMFKNNPEIVYLDNAALTFKPKIVIDKGVEYYEKYSISTRTADTKLGIKINQDLKNTKEIISKFIGCKEQEIIFTSGTTDGLNQIAKMLSEVIDNGTILFSFFNHSSAIVPFIETFKDKNIKFKYCETNDDFLNSINEDTKLVVIPESTNNFQIQYNLNEIYKECKKYNAILVNDCAQAIVHKKIVFNNCDVLAFSGNKIYGPTGTGALIIKEELLEKLKPVKWGGGQVQNIFDLCGWNIRNSSSKWEPGTPNFSGLLQLGAAIKFFTSFDMDEMFNEERKIAEYAYDKLLEVPDIKIDSKRGDKIILFNIKNIPAQEIASYLGNRNIYVRSGAFCAYKFKEVPNLSNSYVRISLAMYNSKSDINKLVKELKNGGNFIEIF</sequence>
<keyword evidence="5" id="KW-1185">Reference proteome</keyword>
<dbReference type="EMBL" id="CP143578">
    <property type="protein sequence ID" value="WVN21234.1"/>
    <property type="molecule type" value="Genomic_DNA"/>
</dbReference>
<organism evidence="4 5">
    <name type="scientific">Metamycoplasma gateae</name>
    <dbReference type="NCBI Taxonomy" id="35769"/>
    <lineage>
        <taxon>Bacteria</taxon>
        <taxon>Bacillati</taxon>
        <taxon>Mycoplasmatota</taxon>
        <taxon>Mycoplasmoidales</taxon>
        <taxon>Metamycoplasmataceae</taxon>
        <taxon>Metamycoplasma</taxon>
    </lineage>
</organism>
<dbReference type="Proteomes" id="UP001431935">
    <property type="component" value="Chromosome"/>
</dbReference>
<evidence type="ECO:0000313" key="5">
    <source>
        <dbReference type="Proteomes" id="UP001431935"/>
    </source>
</evidence>
<dbReference type="InterPro" id="IPR000192">
    <property type="entry name" value="Aminotrans_V_dom"/>
</dbReference>
<dbReference type="GO" id="GO:0008483">
    <property type="term" value="F:transaminase activity"/>
    <property type="evidence" value="ECO:0007669"/>
    <property type="project" value="UniProtKB-KW"/>
</dbReference>
<keyword evidence="4" id="KW-0032">Aminotransferase</keyword>
<evidence type="ECO:0000256" key="2">
    <source>
        <dbReference type="ARBA" id="ARBA00022898"/>
    </source>
</evidence>
<dbReference type="SUPFAM" id="SSF53383">
    <property type="entry name" value="PLP-dependent transferases"/>
    <property type="match status" value="1"/>
</dbReference>
<dbReference type="RefSeq" id="WP_330463274.1">
    <property type="nucleotide sequence ID" value="NZ_CP143578.1"/>
</dbReference>
<dbReference type="Gene3D" id="3.40.640.10">
    <property type="entry name" value="Type I PLP-dependent aspartate aminotransferase-like (Major domain)"/>
    <property type="match status" value="1"/>
</dbReference>
<evidence type="ECO:0000313" key="4">
    <source>
        <dbReference type="EMBL" id="WVN21234.1"/>
    </source>
</evidence>
<keyword evidence="4" id="KW-0808">Transferase</keyword>
<dbReference type="Gene3D" id="3.90.1150.10">
    <property type="entry name" value="Aspartate Aminotransferase, domain 1"/>
    <property type="match status" value="1"/>
</dbReference>
<feature type="domain" description="Aminotransferase class V" evidence="3">
    <location>
        <begin position="20"/>
        <end position="377"/>
    </location>
</feature>
<protein>
    <submittedName>
        <fullName evidence="4">Aminotransferase class V-fold PLP-dependent enzyme</fullName>
    </submittedName>
</protein>
<dbReference type="InterPro" id="IPR015424">
    <property type="entry name" value="PyrdxlP-dep_Trfase"/>
</dbReference>
<accession>A0ABZ2AKG7</accession>
<dbReference type="Pfam" id="PF00266">
    <property type="entry name" value="Aminotran_5"/>
    <property type="match status" value="1"/>
</dbReference>
<proteinExistence type="predicted"/>
<comment type="cofactor">
    <cofactor evidence="1">
        <name>pyridoxal 5'-phosphate</name>
        <dbReference type="ChEBI" id="CHEBI:597326"/>
    </cofactor>
</comment>